<evidence type="ECO:0000313" key="3">
    <source>
        <dbReference type="Proteomes" id="UP000066284"/>
    </source>
</evidence>
<sequence>MSEVQILSPRPYGDNQTRPSRGFEVAERRRRGGQGRIAYATVSEDAGPEATSFCPDHTALRVDGALFIALSVRCRVRAIS</sequence>
<dbReference type="AlphaFoldDB" id="A0A0S4KXD0"/>
<name>A0A0S4KXD0_9BACT</name>
<feature type="region of interest" description="Disordered" evidence="1">
    <location>
        <begin position="1"/>
        <end position="34"/>
    </location>
</feature>
<reference evidence="3" key="1">
    <citation type="submission" date="2015-09" db="EMBL/GenBank/DDBJ databases">
        <authorList>
            <person name="Daims H."/>
        </authorList>
    </citation>
    <scope>NUCLEOTIDE SEQUENCE [LARGE SCALE GENOMIC DNA]</scope>
</reference>
<dbReference type="Proteomes" id="UP000066284">
    <property type="component" value="Chromosome 1"/>
</dbReference>
<protein>
    <submittedName>
        <fullName evidence="2">Uncharacterized protein</fullName>
    </submittedName>
</protein>
<dbReference type="EMBL" id="LN885086">
    <property type="protein sequence ID" value="CUQ67981.1"/>
    <property type="molecule type" value="Genomic_DNA"/>
</dbReference>
<dbReference type="KEGG" id="nio:NITINOP_3009"/>
<proteinExistence type="predicted"/>
<organism evidence="2 3">
    <name type="scientific">Candidatus Nitrospira inopinata</name>
    <dbReference type="NCBI Taxonomy" id="1715989"/>
    <lineage>
        <taxon>Bacteria</taxon>
        <taxon>Pseudomonadati</taxon>
        <taxon>Nitrospirota</taxon>
        <taxon>Nitrospiria</taxon>
        <taxon>Nitrospirales</taxon>
        <taxon>Nitrospiraceae</taxon>
        <taxon>Nitrospira</taxon>
    </lineage>
</organism>
<gene>
    <name evidence="2" type="ORF">NITINOP_3009</name>
</gene>
<evidence type="ECO:0000313" key="2">
    <source>
        <dbReference type="EMBL" id="CUQ67981.1"/>
    </source>
</evidence>
<accession>A0A0S4KXD0</accession>
<evidence type="ECO:0000256" key="1">
    <source>
        <dbReference type="SAM" id="MobiDB-lite"/>
    </source>
</evidence>
<dbReference type="STRING" id="1715989.NITINOP_3009"/>
<keyword evidence="3" id="KW-1185">Reference proteome</keyword>